<dbReference type="InterPro" id="IPR017853">
    <property type="entry name" value="GH"/>
</dbReference>
<dbReference type="RefSeq" id="WP_305751259.1">
    <property type="nucleotide sequence ID" value="NZ_JAUZEE010000014.1"/>
</dbReference>
<evidence type="ECO:0000313" key="7">
    <source>
        <dbReference type="Proteomes" id="UP001235760"/>
    </source>
</evidence>
<feature type="domain" description="PA14" evidence="5">
    <location>
        <begin position="390"/>
        <end position="541"/>
    </location>
</feature>
<evidence type="ECO:0000313" key="6">
    <source>
        <dbReference type="EMBL" id="MDP4302721.1"/>
    </source>
</evidence>
<comment type="caution">
    <text evidence="6">The sequence shown here is derived from an EMBL/GenBank/DDBJ whole genome shotgun (WGS) entry which is preliminary data.</text>
</comment>
<dbReference type="InterPro" id="IPR011658">
    <property type="entry name" value="PA14_dom"/>
</dbReference>
<evidence type="ECO:0000256" key="4">
    <source>
        <dbReference type="RuleBase" id="RU361161"/>
    </source>
</evidence>
<dbReference type="Pfam" id="PF07691">
    <property type="entry name" value="PA14"/>
    <property type="match status" value="1"/>
</dbReference>
<dbReference type="Pfam" id="PF01915">
    <property type="entry name" value="Glyco_hydro_3_C"/>
    <property type="match status" value="1"/>
</dbReference>
<dbReference type="Gene3D" id="2.60.120.260">
    <property type="entry name" value="Galactose-binding domain-like"/>
    <property type="match status" value="1"/>
</dbReference>
<dbReference type="Gene3D" id="3.40.50.1700">
    <property type="entry name" value="Glycoside hydrolase family 3 C-terminal domain"/>
    <property type="match status" value="1"/>
</dbReference>
<evidence type="ECO:0000256" key="3">
    <source>
        <dbReference type="ARBA" id="ARBA00023295"/>
    </source>
</evidence>
<gene>
    <name evidence="6" type="ORF">Q8X39_18955</name>
</gene>
<dbReference type="PROSITE" id="PS00775">
    <property type="entry name" value="GLYCOSYL_HYDROL_F3"/>
    <property type="match status" value="1"/>
</dbReference>
<dbReference type="PANTHER" id="PTHR42715">
    <property type="entry name" value="BETA-GLUCOSIDASE"/>
    <property type="match status" value="1"/>
</dbReference>
<keyword evidence="7" id="KW-1185">Reference proteome</keyword>
<dbReference type="PANTHER" id="PTHR42715:SF3">
    <property type="entry name" value="BETA-GLUCOSIDASE B-RELATED"/>
    <property type="match status" value="1"/>
</dbReference>
<dbReference type="InterPro" id="IPR013783">
    <property type="entry name" value="Ig-like_fold"/>
</dbReference>
<dbReference type="InterPro" id="IPR026891">
    <property type="entry name" value="Fn3-like"/>
</dbReference>
<dbReference type="InterPro" id="IPR002772">
    <property type="entry name" value="Glyco_hydro_3_C"/>
</dbReference>
<dbReference type="Pfam" id="PF14310">
    <property type="entry name" value="Fn3-like"/>
    <property type="match status" value="1"/>
</dbReference>
<name>A0ABT9G8A7_LEPDI</name>
<keyword evidence="2 4" id="KW-0378">Hydrolase</keyword>
<sequence length="823" mass="88173">MTEPVNIEALLDAMTLDEQVSLLAGADFWTTVPIPRLGVPSVKVSDGPNGARGGIFKDGPSTACFPVGIALAATWNPALIAETGAALGVEARLKGARVLLAPTVNLQRTVYNGRNFECHSEDPWLSSEMAVAYVNGLQSTGVAATIKHFVGNESEYQRMTVSSDIPERPLRELYLLPFERAVKVAKVQCVMTGYNRVDGTFMADHHRLVTQVLRDEWGFDGLVMTDWMAHHDTVRSVLAGCDLEMPGPTRERGNKLVAAVQDGRLPADAVRACARRVLQLAERVGSFADPVIPAERDDDLPAHRALIRRLGAEGAVLLKNDADALPLALKAGQTVALIGHAAVTPQIMGGGSANVNAHHRSAPMAALQAACPGVDFVHRPGADSHRWTPLMPVPMTVDFWANDRFDGPVVATQTSPNTEIMWFGSLPAGLDPYDFSARTTLRFVAEAEGLHAFSLVSTGLARATLNGEPVLDAWTGWRRGDTYFTFGCDEVLHHRTLQAGDVVELQVEFSTAVEGGGFGVHALRVGASRLMGEADIAAAVDAAAKADVAIVFAGLNAEWDNEGLDRPGIALPHAQDELIARVAAANPNTVVVLQSGSPLLLPWLDAVPAVLQAWYPGQECGLAIADVLTGAAAPGGRLPQTWPLRIEDSVAFGDPAQYPGVDGHVRYGEDVFIGYRHHEARGHAVRFPFGHGLSYTRFEQTGLALDRTTLQPGDTLTATVTVRNAGPRAGSEVVQLYVHDTASTLARPPQELKAFAKVALQPGESRTVSLSLDMRAFAAYDVDRAAWWAEAGTFEIRVGSSSAAIHQRETVTLAADWVEPVAR</sequence>
<dbReference type="Proteomes" id="UP001235760">
    <property type="component" value="Unassembled WGS sequence"/>
</dbReference>
<dbReference type="SUPFAM" id="SSF52279">
    <property type="entry name" value="Beta-D-glucan exohydrolase, C-terminal domain"/>
    <property type="match status" value="1"/>
</dbReference>
<proteinExistence type="inferred from homology"/>
<dbReference type="InterPro" id="IPR037524">
    <property type="entry name" value="PA14/GLEYA"/>
</dbReference>
<dbReference type="InterPro" id="IPR050288">
    <property type="entry name" value="Cellulose_deg_GH3"/>
</dbReference>
<dbReference type="InterPro" id="IPR036881">
    <property type="entry name" value="Glyco_hydro_3_C_sf"/>
</dbReference>
<dbReference type="SUPFAM" id="SSF56988">
    <property type="entry name" value="Anthrax protective antigen"/>
    <property type="match status" value="1"/>
</dbReference>
<organism evidence="6 7">
    <name type="scientific">Leptothrix discophora</name>
    <dbReference type="NCBI Taxonomy" id="89"/>
    <lineage>
        <taxon>Bacteria</taxon>
        <taxon>Pseudomonadati</taxon>
        <taxon>Pseudomonadota</taxon>
        <taxon>Betaproteobacteria</taxon>
        <taxon>Burkholderiales</taxon>
        <taxon>Sphaerotilaceae</taxon>
        <taxon>Leptothrix</taxon>
    </lineage>
</organism>
<dbReference type="PRINTS" id="PR00133">
    <property type="entry name" value="GLHYDRLASE3"/>
</dbReference>
<dbReference type="SMART" id="SM00758">
    <property type="entry name" value="PA14"/>
    <property type="match status" value="1"/>
</dbReference>
<dbReference type="EMBL" id="JAUZEE010000014">
    <property type="protein sequence ID" value="MDP4302721.1"/>
    <property type="molecule type" value="Genomic_DNA"/>
</dbReference>
<dbReference type="InterPro" id="IPR019800">
    <property type="entry name" value="Glyco_hydro_3_AS"/>
</dbReference>
<protein>
    <submittedName>
        <fullName evidence="6">Glycoside hydrolase family 3 C-terminal domain-containing protein</fullName>
    </submittedName>
</protein>
<dbReference type="Gene3D" id="3.20.20.300">
    <property type="entry name" value="Glycoside hydrolase, family 3, N-terminal domain"/>
    <property type="match status" value="1"/>
</dbReference>
<comment type="similarity">
    <text evidence="1 4">Belongs to the glycosyl hydrolase 3 family.</text>
</comment>
<dbReference type="InterPro" id="IPR036962">
    <property type="entry name" value="Glyco_hydro_3_N_sf"/>
</dbReference>
<evidence type="ECO:0000259" key="5">
    <source>
        <dbReference type="PROSITE" id="PS51820"/>
    </source>
</evidence>
<dbReference type="Pfam" id="PF00933">
    <property type="entry name" value="Glyco_hydro_3"/>
    <property type="match status" value="1"/>
</dbReference>
<evidence type="ECO:0000256" key="2">
    <source>
        <dbReference type="ARBA" id="ARBA00022801"/>
    </source>
</evidence>
<dbReference type="InterPro" id="IPR001764">
    <property type="entry name" value="Glyco_hydro_3_N"/>
</dbReference>
<dbReference type="GO" id="GO:0016787">
    <property type="term" value="F:hydrolase activity"/>
    <property type="evidence" value="ECO:0007669"/>
    <property type="project" value="UniProtKB-KW"/>
</dbReference>
<evidence type="ECO:0000256" key="1">
    <source>
        <dbReference type="ARBA" id="ARBA00005336"/>
    </source>
</evidence>
<dbReference type="SUPFAM" id="SSF51445">
    <property type="entry name" value="(Trans)glycosidases"/>
    <property type="match status" value="1"/>
</dbReference>
<accession>A0ABT9G8A7</accession>
<reference evidence="6 7" key="1">
    <citation type="submission" date="2023-08" db="EMBL/GenBank/DDBJ databases">
        <authorList>
            <person name="Roldan D.M."/>
            <person name="Menes R.J."/>
        </authorList>
    </citation>
    <scope>NUCLEOTIDE SEQUENCE [LARGE SCALE GENOMIC DNA]</scope>
    <source>
        <strain evidence="6 7">CCM 2812</strain>
    </source>
</reference>
<dbReference type="PROSITE" id="PS51820">
    <property type="entry name" value="PA14"/>
    <property type="match status" value="1"/>
</dbReference>
<keyword evidence="3 4" id="KW-0326">Glycosidase</keyword>
<dbReference type="SMART" id="SM01217">
    <property type="entry name" value="Fn3_like"/>
    <property type="match status" value="1"/>
</dbReference>
<dbReference type="Gene3D" id="2.60.40.10">
    <property type="entry name" value="Immunoglobulins"/>
    <property type="match status" value="1"/>
</dbReference>